<evidence type="ECO:0000313" key="1">
    <source>
        <dbReference type="EMBL" id="MCI30853.1"/>
    </source>
</evidence>
<accession>A0A392R2R7</accession>
<dbReference type="Proteomes" id="UP000265520">
    <property type="component" value="Unassembled WGS sequence"/>
</dbReference>
<dbReference type="PANTHER" id="PTHR47123">
    <property type="entry name" value="F-BOX PROTEIN SKIP23"/>
    <property type="match status" value="1"/>
</dbReference>
<proteinExistence type="predicted"/>
<organism evidence="1 2">
    <name type="scientific">Trifolium medium</name>
    <dbReference type="NCBI Taxonomy" id="97028"/>
    <lineage>
        <taxon>Eukaryota</taxon>
        <taxon>Viridiplantae</taxon>
        <taxon>Streptophyta</taxon>
        <taxon>Embryophyta</taxon>
        <taxon>Tracheophyta</taxon>
        <taxon>Spermatophyta</taxon>
        <taxon>Magnoliopsida</taxon>
        <taxon>eudicotyledons</taxon>
        <taxon>Gunneridae</taxon>
        <taxon>Pentapetalae</taxon>
        <taxon>rosids</taxon>
        <taxon>fabids</taxon>
        <taxon>Fabales</taxon>
        <taxon>Fabaceae</taxon>
        <taxon>Papilionoideae</taxon>
        <taxon>50 kb inversion clade</taxon>
        <taxon>NPAAA clade</taxon>
        <taxon>Hologalegina</taxon>
        <taxon>IRL clade</taxon>
        <taxon>Trifolieae</taxon>
        <taxon>Trifolium</taxon>
    </lineage>
</organism>
<keyword evidence="2" id="KW-1185">Reference proteome</keyword>
<name>A0A392R2R7_9FABA</name>
<reference evidence="1 2" key="1">
    <citation type="journal article" date="2018" name="Front. Plant Sci.">
        <title>Red Clover (Trifolium pratense) and Zigzag Clover (T. medium) - A Picture of Genomic Similarities and Differences.</title>
        <authorList>
            <person name="Dluhosova J."/>
            <person name="Istvanek J."/>
            <person name="Nedelnik J."/>
            <person name="Repkova J."/>
        </authorList>
    </citation>
    <scope>NUCLEOTIDE SEQUENCE [LARGE SCALE GENOMIC DNA]</scope>
    <source>
        <strain evidence="2">cv. 10/8</strain>
        <tissue evidence="1">Leaf</tissue>
    </source>
</reference>
<dbReference type="AlphaFoldDB" id="A0A392R2R7"/>
<dbReference type="InterPro" id="IPR051304">
    <property type="entry name" value="SCF_F-box_domain"/>
</dbReference>
<comment type="caution">
    <text evidence="1">The sequence shown here is derived from an EMBL/GenBank/DDBJ whole genome shotgun (WGS) entry which is preliminary data.</text>
</comment>
<evidence type="ECO:0000313" key="2">
    <source>
        <dbReference type="Proteomes" id="UP000265520"/>
    </source>
</evidence>
<dbReference type="EMBL" id="LXQA010182684">
    <property type="protein sequence ID" value="MCI30853.1"/>
    <property type="molecule type" value="Genomic_DNA"/>
</dbReference>
<dbReference type="PANTHER" id="PTHR47123:SF15">
    <property type="entry name" value="F-BOX PROTEIN SKIP23"/>
    <property type="match status" value="1"/>
</dbReference>
<protein>
    <submittedName>
        <fullName evidence="1">F-box protein</fullName>
    </submittedName>
</protein>
<feature type="non-terminal residue" evidence="1">
    <location>
        <position position="83"/>
    </location>
</feature>
<sequence>MFQSGDDGWMTIPDVSKGASGDICNFKGRICVVDDIGRTVMVGPDLSIDFMADPFNCYKARLCLVESELLLVDMWRDFIEDDV</sequence>